<sequence length="79" mass="9706">MAFYTFEYTLPRGYYLKVIDHYEDTNLTRAYLYRGRRYLQKLINVTEFEENTPKLEIIAKSIEFIEQLEEQMNSRIEVR</sequence>
<organism evidence="1 2">
    <name type="scientific">Propionigenium maris DSM 9537</name>
    <dbReference type="NCBI Taxonomy" id="1123000"/>
    <lineage>
        <taxon>Bacteria</taxon>
        <taxon>Fusobacteriati</taxon>
        <taxon>Fusobacteriota</taxon>
        <taxon>Fusobacteriia</taxon>
        <taxon>Fusobacteriales</taxon>
        <taxon>Fusobacteriaceae</taxon>
        <taxon>Propionigenium</taxon>
    </lineage>
</organism>
<reference evidence="1" key="1">
    <citation type="submission" date="2022-12" db="EMBL/GenBank/DDBJ databases">
        <title>Reference genome sequencing for broad-spectrum identification of bacterial and archaeal isolates by mass spectrometry.</title>
        <authorList>
            <person name="Sekiguchi Y."/>
            <person name="Tourlousse D.M."/>
        </authorList>
    </citation>
    <scope>NUCLEOTIDE SEQUENCE</scope>
    <source>
        <strain evidence="1">10succ1</strain>
    </source>
</reference>
<dbReference type="Proteomes" id="UP001144471">
    <property type="component" value="Unassembled WGS sequence"/>
</dbReference>
<gene>
    <name evidence="1" type="ORF">PM10SUCC1_21930</name>
</gene>
<protein>
    <submittedName>
        <fullName evidence="1">Uncharacterized protein</fullName>
    </submittedName>
</protein>
<proteinExistence type="predicted"/>
<dbReference type="AlphaFoldDB" id="A0A9W6GK86"/>
<dbReference type="RefSeq" id="WP_281835973.1">
    <property type="nucleotide sequence ID" value="NZ_BSDY01000009.1"/>
</dbReference>
<accession>A0A9W6GK86</accession>
<comment type="caution">
    <text evidence="1">The sequence shown here is derived from an EMBL/GenBank/DDBJ whole genome shotgun (WGS) entry which is preliminary data.</text>
</comment>
<name>A0A9W6GK86_9FUSO</name>
<evidence type="ECO:0000313" key="2">
    <source>
        <dbReference type="Proteomes" id="UP001144471"/>
    </source>
</evidence>
<keyword evidence="2" id="KW-1185">Reference proteome</keyword>
<evidence type="ECO:0000313" key="1">
    <source>
        <dbReference type="EMBL" id="GLI56679.1"/>
    </source>
</evidence>
<dbReference type="EMBL" id="BSDY01000009">
    <property type="protein sequence ID" value="GLI56679.1"/>
    <property type="molecule type" value="Genomic_DNA"/>
</dbReference>